<gene>
    <name evidence="2" type="ORF">BRCON_1790</name>
</gene>
<evidence type="ECO:0000313" key="3">
    <source>
        <dbReference type="Proteomes" id="UP000262583"/>
    </source>
</evidence>
<dbReference type="AlphaFoldDB" id="A0A2Z4Y5S9"/>
<dbReference type="EMBL" id="CP030759">
    <property type="protein sequence ID" value="AXA36567.1"/>
    <property type="molecule type" value="Genomic_DNA"/>
</dbReference>
<organism evidence="2 3">
    <name type="scientific">Sumerlaea chitinivorans</name>
    <dbReference type="NCBI Taxonomy" id="2250252"/>
    <lineage>
        <taxon>Bacteria</taxon>
        <taxon>Candidatus Sumerlaeota</taxon>
        <taxon>Candidatus Sumerlaeia</taxon>
        <taxon>Candidatus Sumerlaeales</taxon>
        <taxon>Candidatus Sumerlaeaceae</taxon>
        <taxon>Candidatus Sumerlaea</taxon>
    </lineage>
</organism>
<accession>A0A2Z4Y5S9</accession>
<proteinExistence type="predicted"/>
<sequence>MRSWANAYLYRCAALAPERRIRESQSQPEPQVNEARCMTTTNDRLLPIN</sequence>
<feature type="region of interest" description="Disordered" evidence="1">
    <location>
        <begin position="20"/>
        <end position="49"/>
    </location>
</feature>
<dbReference type="Proteomes" id="UP000262583">
    <property type="component" value="Chromosome"/>
</dbReference>
<dbReference type="KEGG" id="schv:BRCON_1790"/>
<reference evidence="2 3" key="1">
    <citation type="submission" date="2018-05" db="EMBL/GenBank/DDBJ databases">
        <title>A metagenomic window into the 2 km-deep terrestrial subsurface aquifer revealed taxonomically and functionally diverse microbial community comprising novel uncultured bacterial lineages.</title>
        <authorList>
            <person name="Kadnikov V.V."/>
            <person name="Mardanov A.V."/>
            <person name="Beletsky A.V."/>
            <person name="Banks D."/>
            <person name="Pimenov N.V."/>
            <person name="Frank Y.A."/>
            <person name="Karnachuk O.V."/>
            <person name="Ravin N.V."/>
        </authorList>
    </citation>
    <scope>NUCLEOTIDE SEQUENCE [LARGE SCALE GENOMIC DNA]</scope>
    <source>
        <strain evidence="2">BY</strain>
    </source>
</reference>
<evidence type="ECO:0000256" key="1">
    <source>
        <dbReference type="SAM" id="MobiDB-lite"/>
    </source>
</evidence>
<name>A0A2Z4Y5S9_SUMC1</name>
<protein>
    <submittedName>
        <fullName evidence="2">Uncharacterized protein</fullName>
    </submittedName>
</protein>
<evidence type="ECO:0000313" key="2">
    <source>
        <dbReference type="EMBL" id="AXA36567.1"/>
    </source>
</evidence>